<keyword evidence="2" id="KW-0540">Nuclease</keyword>
<dbReference type="InterPro" id="IPR011335">
    <property type="entry name" value="Restrct_endonuc-II-like"/>
</dbReference>
<organism evidence="2 3">
    <name type="scientific">Spirosoma oryzae</name>
    <dbReference type="NCBI Taxonomy" id="1469603"/>
    <lineage>
        <taxon>Bacteria</taxon>
        <taxon>Pseudomonadati</taxon>
        <taxon>Bacteroidota</taxon>
        <taxon>Cytophagia</taxon>
        <taxon>Cytophagales</taxon>
        <taxon>Cytophagaceae</taxon>
        <taxon>Spirosoma</taxon>
    </lineage>
</organism>
<evidence type="ECO:0000259" key="1">
    <source>
        <dbReference type="Pfam" id="PF05685"/>
    </source>
</evidence>
<reference evidence="2 3" key="1">
    <citation type="submission" date="2018-03" db="EMBL/GenBank/DDBJ databases">
        <title>Genomic Encyclopedia of Archaeal and Bacterial Type Strains, Phase II (KMG-II): from individual species to whole genera.</title>
        <authorList>
            <person name="Goeker M."/>
        </authorList>
    </citation>
    <scope>NUCLEOTIDE SEQUENCE [LARGE SCALE GENOMIC DNA]</scope>
    <source>
        <strain evidence="2 3">DSM 28354</strain>
    </source>
</reference>
<feature type="domain" description="Putative restriction endonuclease" evidence="1">
    <location>
        <begin position="25"/>
        <end position="189"/>
    </location>
</feature>
<protein>
    <submittedName>
        <fullName evidence="2">Uma2 family endonuclease</fullName>
    </submittedName>
</protein>
<keyword evidence="3" id="KW-1185">Reference proteome</keyword>
<dbReference type="PANTHER" id="PTHR34107:SF4">
    <property type="entry name" value="SLL1222 PROTEIN"/>
    <property type="match status" value="1"/>
</dbReference>
<gene>
    <name evidence="2" type="ORF">CLV58_119109</name>
</gene>
<keyword evidence="2" id="KW-0378">Hydrolase</keyword>
<comment type="caution">
    <text evidence="2">The sequence shown here is derived from an EMBL/GenBank/DDBJ whole genome shotgun (WGS) entry which is preliminary data.</text>
</comment>
<dbReference type="EMBL" id="PVTE01000019">
    <property type="protein sequence ID" value="PRY33959.1"/>
    <property type="molecule type" value="Genomic_DNA"/>
</dbReference>
<dbReference type="PANTHER" id="PTHR34107">
    <property type="entry name" value="SLL0198 PROTEIN-RELATED"/>
    <property type="match status" value="1"/>
</dbReference>
<dbReference type="RefSeq" id="WP_245882393.1">
    <property type="nucleotide sequence ID" value="NZ_PVTE01000019.1"/>
</dbReference>
<sequence length="212" mass="24053">MKAPNLPQLIEQAQRALREEARKRQEFYAWLKEDVKAEFINGQVVMHSPVKERHWTAVGNIYRLLSSFVIKNKLGRVASEKALVTLKRNDYEPDVCFWKQEKAAQFTADQMKFPAPDLIVEVLSKGTARIDRGIKFTDYAANGIAEYWIVNPSKQLVEQYTLDAATNEYALINTYTGQDILTAQQVNGFAVSTLSLFDETANMQTLATLLST</sequence>
<dbReference type="GO" id="GO:0004519">
    <property type="term" value="F:endonuclease activity"/>
    <property type="evidence" value="ECO:0007669"/>
    <property type="project" value="UniProtKB-KW"/>
</dbReference>
<dbReference type="Pfam" id="PF05685">
    <property type="entry name" value="Uma2"/>
    <property type="match status" value="1"/>
</dbReference>
<dbReference type="Proteomes" id="UP000238375">
    <property type="component" value="Unassembled WGS sequence"/>
</dbReference>
<accession>A0A2T0SKL9</accession>
<evidence type="ECO:0000313" key="2">
    <source>
        <dbReference type="EMBL" id="PRY33959.1"/>
    </source>
</evidence>
<evidence type="ECO:0000313" key="3">
    <source>
        <dbReference type="Proteomes" id="UP000238375"/>
    </source>
</evidence>
<keyword evidence="2" id="KW-0255">Endonuclease</keyword>
<dbReference type="CDD" id="cd06260">
    <property type="entry name" value="DUF820-like"/>
    <property type="match status" value="1"/>
</dbReference>
<dbReference type="AlphaFoldDB" id="A0A2T0SKL9"/>
<dbReference type="InterPro" id="IPR008538">
    <property type="entry name" value="Uma2"/>
</dbReference>
<dbReference type="InterPro" id="IPR012296">
    <property type="entry name" value="Nuclease_put_TT1808"/>
</dbReference>
<name>A0A2T0SKL9_9BACT</name>
<dbReference type="SUPFAM" id="SSF52980">
    <property type="entry name" value="Restriction endonuclease-like"/>
    <property type="match status" value="1"/>
</dbReference>
<dbReference type="Gene3D" id="3.90.1570.10">
    <property type="entry name" value="tt1808, chain A"/>
    <property type="match status" value="1"/>
</dbReference>
<proteinExistence type="predicted"/>